<dbReference type="SUPFAM" id="SSF54518">
    <property type="entry name" value="Tubby C-terminal domain-like"/>
    <property type="match status" value="1"/>
</dbReference>
<sequence>MGIFHASGSRELAPVNPPVEVYDQYVARQVTTLCLKEKTWSMSGDDFSIADANTRQTILKCHGKSMSLHDRKKIKTPEGKVLYNMRDKMLSIHKTTVAEDEHGREVLKVVKKWSAGSKLSATAVDKNGQEQTLVLHGDMYGASANIELKNGPHLAHISRKLLGATEIIADKQTYFVSIAPGVDISLIVAVCICFDEAENDDKHK</sequence>
<dbReference type="AlphaFoldDB" id="A0AAD3TW89"/>
<dbReference type="InterPro" id="IPR007612">
    <property type="entry name" value="LOR"/>
</dbReference>
<evidence type="ECO:0008006" key="4">
    <source>
        <dbReference type="Google" id="ProtNLM"/>
    </source>
</evidence>
<evidence type="ECO:0000313" key="2">
    <source>
        <dbReference type="EMBL" id="GMK58095.1"/>
    </source>
</evidence>
<accession>A0AAD3TW89</accession>
<proteinExistence type="inferred from homology"/>
<name>A0AAD3TW89_9TREE</name>
<keyword evidence="3" id="KW-1185">Reference proteome</keyword>
<dbReference type="PANTHER" id="PTHR31087">
    <property type="match status" value="1"/>
</dbReference>
<dbReference type="Pfam" id="PF04525">
    <property type="entry name" value="LOR"/>
    <property type="match status" value="1"/>
</dbReference>
<evidence type="ECO:0000256" key="1">
    <source>
        <dbReference type="ARBA" id="ARBA00005437"/>
    </source>
</evidence>
<organism evidence="2 3">
    <name type="scientific">Cutaneotrichosporon spelunceum</name>
    <dbReference type="NCBI Taxonomy" id="1672016"/>
    <lineage>
        <taxon>Eukaryota</taxon>
        <taxon>Fungi</taxon>
        <taxon>Dikarya</taxon>
        <taxon>Basidiomycota</taxon>
        <taxon>Agaricomycotina</taxon>
        <taxon>Tremellomycetes</taxon>
        <taxon>Trichosporonales</taxon>
        <taxon>Trichosporonaceae</taxon>
        <taxon>Cutaneotrichosporon</taxon>
    </lineage>
</organism>
<dbReference type="PANTHER" id="PTHR31087:SF161">
    <property type="entry name" value="TUBBY C 2 FAMILY PROTEIN"/>
    <property type="match status" value="1"/>
</dbReference>
<comment type="similarity">
    <text evidence="1">Belongs to the LOR family.</text>
</comment>
<dbReference type="InterPro" id="IPR025659">
    <property type="entry name" value="Tubby-like_C"/>
</dbReference>
<dbReference type="EMBL" id="BTCM01000005">
    <property type="protein sequence ID" value="GMK58095.1"/>
    <property type="molecule type" value="Genomic_DNA"/>
</dbReference>
<reference evidence="2" key="1">
    <citation type="journal article" date="2023" name="BMC Genomics">
        <title>Chromosome-level genome assemblies of Cutaneotrichosporon spp. (Trichosporonales, Basidiomycota) reveal imbalanced evolution between nucleotide sequences and chromosome synteny.</title>
        <authorList>
            <person name="Kobayashi Y."/>
            <person name="Kayamori A."/>
            <person name="Aoki K."/>
            <person name="Shiwa Y."/>
            <person name="Matsutani M."/>
            <person name="Fujita N."/>
            <person name="Sugita T."/>
            <person name="Iwasaki W."/>
            <person name="Tanaka N."/>
            <person name="Takashima M."/>
        </authorList>
    </citation>
    <scope>NUCLEOTIDE SEQUENCE</scope>
    <source>
        <strain evidence="2">HIS016</strain>
    </source>
</reference>
<dbReference type="InterPro" id="IPR038595">
    <property type="entry name" value="LOR_sf"/>
</dbReference>
<gene>
    <name evidence="2" type="ORF">CspeluHIS016_0501270</name>
</gene>
<dbReference type="Proteomes" id="UP001222932">
    <property type="component" value="Unassembled WGS sequence"/>
</dbReference>
<reference evidence="2" key="2">
    <citation type="submission" date="2023-06" db="EMBL/GenBank/DDBJ databases">
        <authorList>
            <person name="Kobayashi Y."/>
            <person name="Kayamori A."/>
            <person name="Aoki K."/>
            <person name="Shiwa Y."/>
            <person name="Fujita N."/>
            <person name="Sugita T."/>
            <person name="Iwasaki W."/>
            <person name="Tanaka N."/>
            <person name="Takashima M."/>
        </authorList>
    </citation>
    <scope>NUCLEOTIDE SEQUENCE</scope>
    <source>
        <strain evidence="2">HIS016</strain>
    </source>
</reference>
<evidence type="ECO:0000313" key="3">
    <source>
        <dbReference type="Proteomes" id="UP001222932"/>
    </source>
</evidence>
<comment type="caution">
    <text evidence="2">The sequence shown here is derived from an EMBL/GenBank/DDBJ whole genome shotgun (WGS) entry which is preliminary data.</text>
</comment>
<dbReference type="Gene3D" id="2.40.160.200">
    <property type="entry name" value="LURP1-related"/>
    <property type="match status" value="1"/>
</dbReference>
<protein>
    <recommendedName>
        <fullName evidence="4">DUF567-domain-containing protein</fullName>
    </recommendedName>
</protein>